<feature type="region of interest" description="Disordered" evidence="1">
    <location>
        <begin position="26"/>
        <end position="48"/>
    </location>
</feature>
<dbReference type="Proteomes" id="UP000694864">
    <property type="component" value="Chromosome 2"/>
</dbReference>
<gene>
    <name evidence="3" type="primary">LOC104743829</name>
</gene>
<dbReference type="GeneID" id="104743829"/>
<keyword evidence="2" id="KW-1185">Reference proteome</keyword>
<accession>A0ABM0VYP2</accession>
<evidence type="ECO:0000313" key="3">
    <source>
        <dbReference type="RefSeq" id="XP_010463176.1"/>
    </source>
</evidence>
<reference evidence="3" key="2">
    <citation type="submission" date="2025-08" db="UniProtKB">
        <authorList>
            <consortium name="RefSeq"/>
        </authorList>
    </citation>
    <scope>IDENTIFICATION</scope>
    <source>
        <tissue evidence="3">Leaf</tissue>
    </source>
</reference>
<dbReference type="RefSeq" id="XP_010463176.1">
    <property type="nucleotide sequence ID" value="XM_010464874.1"/>
</dbReference>
<protein>
    <submittedName>
        <fullName evidence="3">Uncharacterized protein LOC104743829</fullName>
    </submittedName>
</protein>
<sequence length="94" mass="10452">MSDPYESVKGGRLAFKGGDLATRKSIEKKKKQKKNKEKLEDGAQGELKMAPDAAGEDIYSIDAAKKKKYDDLFPVEAKKFGYILIADRETALIL</sequence>
<name>A0ABM0VYP2_CAMSA</name>
<organism evidence="2 3">
    <name type="scientific">Camelina sativa</name>
    <name type="common">False flax</name>
    <name type="synonym">Myagrum sativum</name>
    <dbReference type="NCBI Taxonomy" id="90675"/>
    <lineage>
        <taxon>Eukaryota</taxon>
        <taxon>Viridiplantae</taxon>
        <taxon>Streptophyta</taxon>
        <taxon>Embryophyta</taxon>
        <taxon>Tracheophyta</taxon>
        <taxon>Spermatophyta</taxon>
        <taxon>Magnoliopsida</taxon>
        <taxon>eudicotyledons</taxon>
        <taxon>Gunneridae</taxon>
        <taxon>Pentapetalae</taxon>
        <taxon>rosids</taxon>
        <taxon>malvids</taxon>
        <taxon>Brassicales</taxon>
        <taxon>Brassicaceae</taxon>
        <taxon>Camelineae</taxon>
        <taxon>Camelina</taxon>
    </lineage>
</organism>
<evidence type="ECO:0000256" key="1">
    <source>
        <dbReference type="SAM" id="MobiDB-lite"/>
    </source>
</evidence>
<reference evidence="2" key="1">
    <citation type="journal article" date="2014" name="Nat. Commun.">
        <title>The emerging biofuel crop Camelina sativa retains a highly undifferentiated hexaploid genome structure.</title>
        <authorList>
            <person name="Kagale S."/>
            <person name="Koh C."/>
            <person name="Nixon J."/>
            <person name="Bollina V."/>
            <person name="Clarke W.E."/>
            <person name="Tuteja R."/>
            <person name="Spillane C."/>
            <person name="Robinson S.J."/>
            <person name="Links M.G."/>
            <person name="Clarke C."/>
            <person name="Higgins E.E."/>
            <person name="Huebert T."/>
            <person name="Sharpe A.G."/>
            <person name="Parkin I.A."/>
        </authorList>
    </citation>
    <scope>NUCLEOTIDE SEQUENCE [LARGE SCALE GENOMIC DNA]</scope>
    <source>
        <strain evidence="2">cv. DH55</strain>
    </source>
</reference>
<evidence type="ECO:0000313" key="2">
    <source>
        <dbReference type="Proteomes" id="UP000694864"/>
    </source>
</evidence>
<feature type="compositionally biased region" description="Basic residues" evidence="1">
    <location>
        <begin position="26"/>
        <end position="36"/>
    </location>
</feature>
<proteinExistence type="predicted"/>